<evidence type="ECO:0000256" key="10">
    <source>
        <dbReference type="SAM" id="Phobius"/>
    </source>
</evidence>
<proteinExistence type="inferred from homology"/>
<evidence type="ECO:0000256" key="3">
    <source>
        <dbReference type="ARBA" id="ARBA00022448"/>
    </source>
</evidence>
<dbReference type="GO" id="GO:0015627">
    <property type="term" value="C:type II protein secretion system complex"/>
    <property type="evidence" value="ECO:0007669"/>
    <property type="project" value="InterPro"/>
</dbReference>
<dbReference type="GO" id="GO:0015628">
    <property type="term" value="P:protein secretion by the type II secretion system"/>
    <property type="evidence" value="ECO:0007669"/>
    <property type="project" value="InterPro"/>
</dbReference>
<dbReference type="EMBL" id="FOAS01000015">
    <property type="protein sequence ID" value="SEL60517.1"/>
    <property type="molecule type" value="Genomic_DNA"/>
</dbReference>
<dbReference type="Pfam" id="PF04612">
    <property type="entry name" value="T2SSM"/>
    <property type="match status" value="1"/>
</dbReference>
<dbReference type="Proteomes" id="UP000185766">
    <property type="component" value="Unassembled WGS sequence"/>
</dbReference>
<protein>
    <submittedName>
        <fullName evidence="11">General secretion pathway protein M</fullName>
    </submittedName>
</protein>
<evidence type="ECO:0000256" key="1">
    <source>
        <dbReference type="ARBA" id="ARBA00004377"/>
    </source>
</evidence>
<evidence type="ECO:0000256" key="6">
    <source>
        <dbReference type="ARBA" id="ARBA00022692"/>
    </source>
</evidence>
<keyword evidence="5" id="KW-0997">Cell inner membrane</keyword>
<keyword evidence="6 10" id="KW-0812">Transmembrane</keyword>
<dbReference type="InterPro" id="IPR007690">
    <property type="entry name" value="T2SS_GspM"/>
</dbReference>
<evidence type="ECO:0000256" key="4">
    <source>
        <dbReference type="ARBA" id="ARBA00022475"/>
    </source>
</evidence>
<evidence type="ECO:0000256" key="2">
    <source>
        <dbReference type="ARBA" id="ARBA00010637"/>
    </source>
</evidence>
<comment type="subcellular location">
    <subcellularLocation>
        <location evidence="1">Cell inner membrane</location>
        <topology evidence="1">Single-pass membrane protein</topology>
    </subcellularLocation>
</comment>
<dbReference type="RefSeq" id="WP_074869878.1">
    <property type="nucleotide sequence ID" value="NZ_FOAS01000015.1"/>
</dbReference>
<name>A0A1H7RMB0_9GAMM</name>
<accession>A0A1H7RMB0</accession>
<keyword evidence="12" id="KW-1185">Reference proteome</keyword>
<feature type="transmembrane region" description="Helical" evidence="10">
    <location>
        <begin position="25"/>
        <end position="45"/>
    </location>
</feature>
<dbReference type="GO" id="GO:0005886">
    <property type="term" value="C:plasma membrane"/>
    <property type="evidence" value="ECO:0007669"/>
    <property type="project" value="UniProtKB-SubCell"/>
</dbReference>
<reference evidence="11 12" key="1">
    <citation type="submission" date="2016-10" db="EMBL/GenBank/DDBJ databases">
        <authorList>
            <person name="de Groot N.N."/>
        </authorList>
    </citation>
    <scope>NUCLEOTIDE SEQUENCE [LARGE SCALE GENOMIC DNA]</scope>
    <source>
        <strain evidence="11 12">JCM 19513</strain>
    </source>
</reference>
<keyword evidence="8 10" id="KW-1133">Transmembrane helix</keyword>
<keyword evidence="3" id="KW-0813">Transport</keyword>
<keyword evidence="7" id="KW-0653">Protein transport</keyword>
<sequence>MSWQTQLQQSPLAQRWQALPARDRFALAALSGFLLLVCVYVLAWLPVQRYMHSASEDFQRQRTLHALISQNAPQLQGRSVTSPVVLAADELQGLLTASAQQQGLRLQRLDVQQPGWIEVQLEAVTVTALLAWLGQLQERGVVVEEVNLTRTEPGKADARLALSVGGF</sequence>
<dbReference type="InterPro" id="IPR023229">
    <property type="entry name" value="T2SS_M_periplasmic_sf"/>
</dbReference>
<evidence type="ECO:0000256" key="5">
    <source>
        <dbReference type="ARBA" id="ARBA00022519"/>
    </source>
</evidence>
<organism evidence="11 12">
    <name type="scientific">Atopomonas hussainii</name>
    <dbReference type="NCBI Taxonomy" id="1429083"/>
    <lineage>
        <taxon>Bacteria</taxon>
        <taxon>Pseudomonadati</taxon>
        <taxon>Pseudomonadota</taxon>
        <taxon>Gammaproteobacteria</taxon>
        <taxon>Pseudomonadales</taxon>
        <taxon>Pseudomonadaceae</taxon>
        <taxon>Atopomonas</taxon>
    </lineage>
</organism>
<evidence type="ECO:0000256" key="7">
    <source>
        <dbReference type="ARBA" id="ARBA00022927"/>
    </source>
</evidence>
<evidence type="ECO:0000313" key="12">
    <source>
        <dbReference type="Proteomes" id="UP000185766"/>
    </source>
</evidence>
<keyword evidence="4" id="KW-1003">Cell membrane</keyword>
<dbReference type="Gene3D" id="3.30.1360.100">
    <property type="entry name" value="General secretion pathway protein M, EpsM"/>
    <property type="match status" value="1"/>
</dbReference>
<evidence type="ECO:0000256" key="8">
    <source>
        <dbReference type="ARBA" id="ARBA00022989"/>
    </source>
</evidence>
<dbReference type="STRING" id="1429083.GCA_001885685_01150"/>
<gene>
    <name evidence="11" type="ORF">SAMN05216214_11522</name>
</gene>
<evidence type="ECO:0000313" key="11">
    <source>
        <dbReference type="EMBL" id="SEL60517.1"/>
    </source>
</evidence>
<dbReference type="AlphaFoldDB" id="A0A1H7RMB0"/>
<evidence type="ECO:0000256" key="9">
    <source>
        <dbReference type="ARBA" id="ARBA00023136"/>
    </source>
</evidence>
<comment type="similarity">
    <text evidence="2">Belongs to the GSP M family.</text>
</comment>
<keyword evidence="9 10" id="KW-0472">Membrane</keyword>
<dbReference type="SUPFAM" id="SSF103054">
    <property type="entry name" value="General secretion pathway protein M, EpsM"/>
    <property type="match status" value="1"/>
</dbReference>